<keyword evidence="1" id="KW-0732">Signal</keyword>
<feature type="signal peptide" evidence="1">
    <location>
        <begin position="1"/>
        <end position="16"/>
    </location>
</feature>
<keyword evidence="3" id="KW-1185">Reference proteome</keyword>
<feature type="chain" id="PRO_5043932874" description="Secreted protein" evidence="1">
    <location>
        <begin position="17"/>
        <end position="100"/>
    </location>
</feature>
<dbReference type="Proteomes" id="UP001432322">
    <property type="component" value="Unassembled WGS sequence"/>
</dbReference>
<name>A0AAV5WU19_9BILA</name>
<reference evidence="2" key="1">
    <citation type="submission" date="2023-10" db="EMBL/GenBank/DDBJ databases">
        <title>Genome assembly of Pristionchus species.</title>
        <authorList>
            <person name="Yoshida K."/>
            <person name="Sommer R.J."/>
        </authorList>
    </citation>
    <scope>NUCLEOTIDE SEQUENCE</scope>
    <source>
        <strain evidence="2">RS5133</strain>
    </source>
</reference>
<dbReference type="Gene3D" id="1.20.120.20">
    <property type="entry name" value="Apolipoprotein"/>
    <property type="match status" value="1"/>
</dbReference>
<evidence type="ECO:0000256" key="1">
    <source>
        <dbReference type="SAM" id="SignalP"/>
    </source>
</evidence>
<protein>
    <recommendedName>
        <fullName evidence="4">Secreted protein</fullName>
    </recommendedName>
</protein>
<comment type="caution">
    <text evidence="2">The sequence shown here is derived from an EMBL/GenBank/DDBJ whole genome shotgun (WGS) entry which is preliminary data.</text>
</comment>
<evidence type="ECO:0000313" key="2">
    <source>
        <dbReference type="EMBL" id="GMT33748.1"/>
    </source>
</evidence>
<accession>A0AAV5WU19</accession>
<evidence type="ECO:0000313" key="3">
    <source>
        <dbReference type="Proteomes" id="UP001432322"/>
    </source>
</evidence>
<organism evidence="2 3">
    <name type="scientific">Pristionchus fissidentatus</name>
    <dbReference type="NCBI Taxonomy" id="1538716"/>
    <lineage>
        <taxon>Eukaryota</taxon>
        <taxon>Metazoa</taxon>
        <taxon>Ecdysozoa</taxon>
        <taxon>Nematoda</taxon>
        <taxon>Chromadorea</taxon>
        <taxon>Rhabditida</taxon>
        <taxon>Rhabditina</taxon>
        <taxon>Diplogasteromorpha</taxon>
        <taxon>Diplogasteroidea</taxon>
        <taxon>Neodiplogasteridae</taxon>
        <taxon>Pristionchus</taxon>
    </lineage>
</organism>
<sequence>MIRACVVIAFVALALSAQETTPRPTGNTTEGPKGGVAGFFEGIKNGVVNTWNKVKSSFEHGVVEIKNGTNQTVENVEGFFATRLAELKNHTEKMKNSTQH</sequence>
<dbReference type="AlphaFoldDB" id="A0AAV5WU19"/>
<dbReference type="EMBL" id="BTSY01000006">
    <property type="protein sequence ID" value="GMT33748.1"/>
    <property type="molecule type" value="Genomic_DNA"/>
</dbReference>
<gene>
    <name evidence="2" type="ORF">PFISCL1PPCAC_25045</name>
</gene>
<proteinExistence type="predicted"/>
<evidence type="ECO:0008006" key="4">
    <source>
        <dbReference type="Google" id="ProtNLM"/>
    </source>
</evidence>